<evidence type="ECO:0000313" key="4">
    <source>
        <dbReference type="Proteomes" id="UP001218638"/>
    </source>
</evidence>
<dbReference type="Pfam" id="PF04909">
    <property type="entry name" value="Amidohydro_2"/>
    <property type="match status" value="1"/>
</dbReference>
<dbReference type="InterPro" id="IPR006680">
    <property type="entry name" value="Amidohydro-rel"/>
</dbReference>
<evidence type="ECO:0000256" key="1">
    <source>
        <dbReference type="ARBA" id="ARBA00038310"/>
    </source>
</evidence>
<dbReference type="AlphaFoldDB" id="A0AAE9ZQ96"/>
<keyword evidence="4" id="KW-1185">Reference proteome</keyword>
<dbReference type="Gene3D" id="3.20.20.140">
    <property type="entry name" value="Metal-dependent hydrolases"/>
    <property type="match status" value="1"/>
</dbReference>
<evidence type="ECO:0000259" key="2">
    <source>
        <dbReference type="Pfam" id="PF04909"/>
    </source>
</evidence>
<dbReference type="Proteomes" id="UP001218638">
    <property type="component" value="Chromosome"/>
</dbReference>
<comment type="similarity">
    <text evidence="1">Belongs to the metallo-dependent hydrolases superfamily.</text>
</comment>
<gene>
    <name evidence="3" type="ORF">PXH66_11950</name>
</gene>
<name>A0AAE9ZQ96_9BACT</name>
<dbReference type="PANTHER" id="PTHR43569">
    <property type="entry name" value="AMIDOHYDROLASE"/>
    <property type="match status" value="1"/>
</dbReference>
<proteinExistence type="inferred from homology"/>
<dbReference type="PANTHER" id="PTHR43569:SF2">
    <property type="entry name" value="AMIDOHYDROLASE-RELATED DOMAIN-CONTAINING PROTEIN"/>
    <property type="match status" value="1"/>
</dbReference>
<dbReference type="RefSeq" id="WP_330931720.1">
    <property type="nucleotide sequence ID" value="NZ_CP119075.1"/>
</dbReference>
<organism evidence="3 4">
    <name type="scientific">Synoicihabitans lomoniglobus</name>
    <dbReference type="NCBI Taxonomy" id="2909285"/>
    <lineage>
        <taxon>Bacteria</taxon>
        <taxon>Pseudomonadati</taxon>
        <taxon>Verrucomicrobiota</taxon>
        <taxon>Opitutia</taxon>
        <taxon>Opitutales</taxon>
        <taxon>Opitutaceae</taxon>
        <taxon>Synoicihabitans</taxon>
    </lineage>
</organism>
<dbReference type="GO" id="GO:0016787">
    <property type="term" value="F:hydrolase activity"/>
    <property type="evidence" value="ECO:0007669"/>
    <property type="project" value="InterPro"/>
</dbReference>
<reference evidence="3" key="1">
    <citation type="submission" date="2023-03" db="EMBL/GenBank/DDBJ databases">
        <title>Lomoglobus Profundus gen. nov., sp. nov., a novel member of the phylum Verrucomicrobia, isolated from deep-marine sediment of South China Sea.</title>
        <authorList>
            <person name="Ahmad T."/>
            <person name="Ishaq S.E."/>
            <person name="Wang F."/>
        </authorList>
    </citation>
    <scope>NUCLEOTIDE SEQUENCE</scope>
    <source>
        <strain evidence="3">LMO-M01</strain>
    </source>
</reference>
<evidence type="ECO:0000313" key="3">
    <source>
        <dbReference type="EMBL" id="WED63045.1"/>
    </source>
</evidence>
<accession>A0AAE9ZQ96</accession>
<dbReference type="InterPro" id="IPR032466">
    <property type="entry name" value="Metal_Hydrolase"/>
</dbReference>
<dbReference type="KEGG" id="slom:PXH66_11950"/>
<dbReference type="SUPFAM" id="SSF51556">
    <property type="entry name" value="Metallo-dependent hydrolases"/>
    <property type="match status" value="1"/>
</dbReference>
<dbReference type="EMBL" id="CP119075">
    <property type="protein sequence ID" value="WED63045.1"/>
    <property type="molecule type" value="Genomic_DNA"/>
</dbReference>
<sequence>MSFRYIDTHVHFWDRAQLPYPWLEPLTRISAPHGPATYQAETGITPPEKLVFLQCVGEISSWRAEVEWIESLARDFPPIAGIVATAPLDQDEDTLRILDDLAARPLVKGVRHNTQDESLGFARNSRYVAGAQACGERGLVVDLCCYHPQLSDLTALVRQCPTTPFVLDHLGKPGIRDRLIEQWRKDISELAAEPNVTAKLSGIVTEADFDRWTIDDLRPYVQHYLEVFGPERVVFGSDWPVVKLASTHAQWLATARELLSDLSADQQDAVFYRNAERVYSL</sequence>
<protein>
    <submittedName>
        <fullName evidence="3">Amidohydrolase family protein</fullName>
    </submittedName>
</protein>
<dbReference type="InterPro" id="IPR052350">
    <property type="entry name" value="Metallo-dep_Lactonases"/>
</dbReference>
<feature type="domain" description="Amidohydrolase-related" evidence="2">
    <location>
        <begin position="6"/>
        <end position="280"/>
    </location>
</feature>